<organism evidence="1 2">
    <name type="scientific">Pleurotus ostreatus</name>
    <name type="common">Oyster mushroom</name>
    <name type="synonym">White-rot fungus</name>
    <dbReference type="NCBI Taxonomy" id="5322"/>
    <lineage>
        <taxon>Eukaryota</taxon>
        <taxon>Fungi</taxon>
        <taxon>Dikarya</taxon>
        <taxon>Basidiomycota</taxon>
        <taxon>Agaricomycotina</taxon>
        <taxon>Agaricomycetes</taxon>
        <taxon>Agaricomycetidae</taxon>
        <taxon>Agaricales</taxon>
        <taxon>Pleurotineae</taxon>
        <taxon>Pleurotaceae</taxon>
        <taxon>Pleurotus</taxon>
    </lineage>
</organism>
<gene>
    <name evidence="1" type="ORF">PC9H_010327</name>
</gene>
<proteinExistence type="predicted"/>
<protein>
    <submittedName>
        <fullName evidence="1">Uncharacterized protein</fullName>
    </submittedName>
</protein>
<sequence>MSGLPDRVTPMPQSMYEEIYGAQFARDVVHGQSLRLFSGTIPRRKLACCVPGHARAVWDREFAGIRLLHHLPPGPTAYESTGTQPTQPYSSMLQTRLVLYEIDVCGLQIGGIWGLATLHAGFLSHTVYHYSVSTPTLRATSSL</sequence>
<keyword evidence="2" id="KW-1185">Reference proteome</keyword>
<dbReference type="EMBL" id="JACETU010000007">
    <property type="protein sequence ID" value="KAF7425016.1"/>
    <property type="molecule type" value="Genomic_DNA"/>
</dbReference>
<evidence type="ECO:0000313" key="2">
    <source>
        <dbReference type="Proteomes" id="UP000623687"/>
    </source>
</evidence>
<evidence type="ECO:0000313" key="1">
    <source>
        <dbReference type="EMBL" id="KAF7425016.1"/>
    </source>
</evidence>
<reference evidence="1" key="1">
    <citation type="submission" date="2019-07" db="EMBL/GenBank/DDBJ databases">
        <authorList>
            <person name="Palmer J.M."/>
        </authorList>
    </citation>
    <scope>NUCLEOTIDE SEQUENCE</scope>
    <source>
        <strain evidence="1">PC9</strain>
    </source>
</reference>
<dbReference type="Proteomes" id="UP000623687">
    <property type="component" value="Unassembled WGS sequence"/>
</dbReference>
<comment type="caution">
    <text evidence="1">The sequence shown here is derived from an EMBL/GenBank/DDBJ whole genome shotgun (WGS) entry which is preliminary data.</text>
</comment>
<accession>A0A8H6ZSW6</accession>
<name>A0A8H6ZSW6_PLEOS</name>
<dbReference type="VEuPathDB" id="FungiDB:PC9H_010327"/>
<dbReference type="AlphaFoldDB" id="A0A8H6ZSW6"/>
<dbReference type="GeneID" id="59380145"/>
<dbReference type="RefSeq" id="XP_036629210.1">
    <property type="nucleotide sequence ID" value="XM_036779821.1"/>
</dbReference>